<accession>A0A8S1QTK2</accession>
<sequence>MWRQKQPVQKVYLHFYKWGVLHFVETYFQCPKSKMQFFPQDFFQSACIIRYFIDFAVYNFQFEQQNSILKIQQENLHFQKKEALSDIFAQVKDVDKQIFGVILEIFPKEKLQDCIGQLMDDGNQKDLEQSILQQRKNLNQAQNEKMVYNFSEKIQQIIYVLRNKKIITLIRKTIQPKEIKNQYKF</sequence>
<evidence type="ECO:0000313" key="1">
    <source>
        <dbReference type="EMBL" id="CAD8118502.1"/>
    </source>
</evidence>
<gene>
    <name evidence="1" type="ORF">PPRIM_AZ9-3.1.T2430009</name>
</gene>
<dbReference type="EMBL" id="CAJJDM010000252">
    <property type="protein sequence ID" value="CAD8118502.1"/>
    <property type="molecule type" value="Genomic_DNA"/>
</dbReference>
<comment type="caution">
    <text evidence="1">The sequence shown here is derived from an EMBL/GenBank/DDBJ whole genome shotgun (WGS) entry which is preliminary data.</text>
</comment>
<keyword evidence="2" id="KW-1185">Reference proteome</keyword>
<reference evidence="1" key="1">
    <citation type="submission" date="2021-01" db="EMBL/GenBank/DDBJ databases">
        <authorList>
            <consortium name="Genoscope - CEA"/>
            <person name="William W."/>
        </authorList>
    </citation>
    <scope>NUCLEOTIDE SEQUENCE</scope>
</reference>
<evidence type="ECO:0000313" key="2">
    <source>
        <dbReference type="Proteomes" id="UP000688137"/>
    </source>
</evidence>
<dbReference type="Proteomes" id="UP000688137">
    <property type="component" value="Unassembled WGS sequence"/>
</dbReference>
<name>A0A8S1QTK2_PARPR</name>
<protein>
    <submittedName>
        <fullName evidence="1">Uncharacterized protein</fullName>
    </submittedName>
</protein>
<organism evidence="1 2">
    <name type="scientific">Paramecium primaurelia</name>
    <dbReference type="NCBI Taxonomy" id="5886"/>
    <lineage>
        <taxon>Eukaryota</taxon>
        <taxon>Sar</taxon>
        <taxon>Alveolata</taxon>
        <taxon>Ciliophora</taxon>
        <taxon>Intramacronucleata</taxon>
        <taxon>Oligohymenophorea</taxon>
        <taxon>Peniculida</taxon>
        <taxon>Parameciidae</taxon>
        <taxon>Paramecium</taxon>
    </lineage>
</organism>
<dbReference type="AlphaFoldDB" id="A0A8S1QTK2"/>
<proteinExistence type="predicted"/>